<accession>A0AAD9RGX9</accession>
<sequence length="114" mass="13102">DTEEITSDPNNNKLTGTNKKRKIIPIVTDKDMDVVDDLNMTSMLTRNKKSILDMTNAVEKWLLNPQITCNNRFEQLINLDEETAIKGYRLLPIFMDADNLQPLTSLITTYDNQI</sequence>
<reference evidence="1" key="1">
    <citation type="submission" date="2021-08" db="EMBL/GenBank/DDBJ databases">
        <authorList>
            <person name="Misof B."/>
            <person name="Oliver O."/>
            <person name="Podsiadlowski L."/>
            <person name="Donath A."/>
            <person name="Peters R."/>
            <person name="Mayer C."/>
            <person name="Rust J."/>
            <person name="Gunkel S."/>
            <person name="Lesny P."/>
            <person name="Martin S."/>
            <person name="Oeyen J.P."/>
            <person name="Petersen M."/>
            <person name="Panagiotis P."/>
            <person name="Wilbrandt J."/>
            <person name="Tanja T."/>
        </authorList>
    </citation>
    <scope>NUCLEOTIDE SEQUENCE</scope>
    <source>
        <strain evidence="1">GBR_01_08_01A</strain>
        <tissue evidence="1">Thorax + abdomen</tissue>
    </source>
</reference>
<keyword evidence="2" id="KW-1185">Reference proteome</keyword>
<dbReference type="EMBL" id="JAIFRP010000148">
    <property type="protein sequence ID" value="KAK2578856.1"/>
    <property type="molecule type" value="Genomic_DNA"/>
</dbReference>
<dbReference type="Proteomes" id="UP001258017">
    <property type="component" value="Unassembled WGS sequence"/>
</dbReference>
<evidence type="ECO:0000313" key="1">
    <source>
        <dbReference type="EMBL" id="KAK2578856.1"/>
    </source>
</evidence>
<name>A0AAD9RGX9_9HYME</name>
<proteinExistence type="predicted"/>
<comment type="caution">
    <text evidence="1">The sequence shown here is derived from an EMBL/GenBank/DDBJ whole genome shotgun (WGS) entry which is preliminary data.</text>
</comment>
<feature type="non-terminal residue" evidence="1">
    <location>
        <position position="1"/>
    </location>
</feature>
<gene>
    <name evidence="1" type="ORF">KPH14_012603</name>
</gene>
<dbReference type="AlphaFoldDB" id="A0AAD9RGX9"/>
<protein>
    <submittedName>
        <fullName evidence="1">Uncharacterized protein</fullName>
    </submittedName>
</protein>
<evidence type="ECO:0000313" key="2">
    <source>
        <dbReference type="Proteomes" id="UP001258017"/>
    </source>
</evidence>
<reference evidence="1" key="2">
    <citation type="journal article" date="2023" name="Commun. Biol.">
        <title>Intrasexual cuticular hydrocarbon dimorphism in a wasp sheds light on hydrocarbon biosynthesis genes in Hymenoptera.</title>
        <authorList>
            <person name="Moris V.C."/>
            <person name="Podsiadlowski L."/>
            <person name="Martin S."/>
            <person name="Oeyen J.P."/>
            <person name="Donath A."/>
            <person name="Petersen M."/>
            <person name="Wilbrandt J."/>
            <person name="Misof B."/>
            <person name="Liedtke D."/>
            <person name="Thamm M."/>
            <person name="Scheiner R."/>
            <person name="Schmitt T."/>
            <person name="Niehuis O."/>
        </authorList>
    </citation>
    <scope>NUCLEOTIDE SEQUENCE</scope>
    <source>
        <strain evidence="1">GBR_01_08_01A</strain>
    </source>
</reference>
<organism evidence="1 2">
    <name type="scientific">Odynerus spinipes</name>
    <dbReference type="NCBI Taxonomy" id="1348599"/>
    <lineage>
        <taxon>Eukaryota</taxon>
        <taxon>Metazoa</taxon>
        <taxon>Ecdysozoa</taxon>
        <taxon>Arthropoda</taxon>
        <taxon>Hexapoda</taxon>
        <taxon>Insecta</taxon>
        <taxon>Pterygota</taxon>
        <taxon>Neoptera</taxon>
        <taxon>Endopterygota</taxon>
        <taxon>Hymenoptera</taxon>
        <taxon>Apocrita</taxon>
        <taxon>Aculeata</taxon>
        <taxon>Vespoidea</taxon>
        <taxon>Vespidae</taxon>
        <taxon>Eumeninae</taxon>
        <taxon>Odynerus</taxon>
    </lineage>
</organism>